<accession>A0A2G9G8G7</accession>
<dbReference type="PANTHER" id="PTHR35218:SF9">
    <property type="entry name" value="ENDONUCLEASE_EXONUCLEASE_PHOSPHATASE DOMAIN-CONTAINING PROTEIN"/>
    <property type="match status" value="1"/>
</dbReference>
<dbReference type="STRING" id="429701.A0A2G9G8G7"/>
<sequence length="156" mass="17891">MTHCLIWNTRGIGNHPSQRMIHQLVKKHRIQLLAILEPKVQLHKRFFVLRLGFADLLHVEMQSATLPRPIFASIVYAHCTKVGIRPLWEDLKSVAQHVAPWFVASDFNIVLQAAEKIGGPSPTLADMEKFREMVFDCHLENGAYEGSPYTWIKYST</sequence>
<dbReference type="EMBL" id="NKXS01006349">
    <property type="protein sequence ID" value="PIN01587.1"/>
    <property type="molecule type" value="Genomic_DNA"/>
</dbReference>
<proteinExistence type="predicted"/>
<dbReference type="AlphaFoldDB" id="A0A2G9G8G7"/>
<dbReference type="InterPro" id="IPR036691">
    <property type="entry name" value="Endo/exonu/phosph_ase_sf"/>
</dbReference>
<name>A0A2G9G8G7_9LAMI</name>
<evidence type="ECO:0000313" key="1">
    <source>
        <dbReference type="EMBL" id="PIN01587.1"/>
    </source>
</evidence>
<keyword evidence="2" id="KW-1185">Reference proteome</keyword>
<organism evidence="1 2">
    <name type="scientific">Handroanthus impetiginosus</name>
    <dbReference type="NCBI Taxonomy" id="429701"/>
    <lineage>
        <taxon>Eukaryota</taxon>
        <taxon>Viridiplantae</taxon>
        <taxon>Streptophyta</taxon>
        <taxon>Embryophyta</taxon>
        <taxon>Tracheophyta</taxon>
        <taxon>Spermatophyta</taxon>
        <taxon>Magnoliopsida</taxon>
        <taxon>eudicotyledons</taxon>
        <taxon>Gunneridae</taxon>
        <taxon>Pentapetalae</taxon>
        <taxon>asterids</taxon>
        <taxon>lamiids</taxon>
        <taxon>Lamiales</taxon>
        <taxon>Bignoniaceae</taxon>
        <taxon>Crescentiina</taxon>
        <taxon>Tabebuia alliance</taxon>
        <taxon>Handroanthus</taxon>
    </lineage>
</organism>
<gene>
    <name evidence="1" type="ORF">CDL12_25904</name>
</gene>
<protein>
    <submittedName>
        <fullName evidence="1">Uncharacterized protein</fullName>
    </submittedName>
</protein>
<dbReference type="OrthoDB" id="913364at2759"/>
<dbReference type="Proteomes" id="UP000231279">
    <property type="component" value="Unassembled WGS sequence"/>
</dbReference>
<evidence type="ECO:0000313" key="2">
    <source>
        <dbReference type="Proteomes" id="UP000231279"/>
    </source>
</evidence>
<comment type="caution">
    <text evidence="1">The sequence shown here is derived from an EMBL/GenBank/DDBJ whole genome shotgun (WGS) entry which is preliminary data.</text>
</comment>
<dbReference type="SUPFAM" id="SSF56219">
    <property type="entry name" value="DNase I-like"/>
    <property type="match status" value="1"/>
</dbReference>
<reference evidence="2" key="1">
    <citation type="journal article" date="2018" name="Gigascience">
        <title>Genome assembly of the Pink Ipe (Handroanthus impetiginosus, Bignoniaceae), a highly valued, ecologically keystone Neotropical timber forest tree.</title>
        <authorList>
            <person name="Silva-Junior O.B."/>
            <person name="Grattapaglia D."/>
            <person name="Novaes E."/>
            <person name="Collevatti R.G."/>
        </authorList>
    </citation>
    <scope>NUCLEOTIDE SEQUENCE [LARGE SCALE GENOMIC DNA]</scope>
    <source>
        <strain evidence="2">cv. UFG-1</strain>
    </source>
</reference>
<dbReference type="PANTHER" id="PTHR35218">
    <property type="entry name" value="RNASE H DOMAIN-CONTAINING PROTEIN"/>
    <property type="match status" value="1"/>
</dbReference>